<accession>A0A392U4U0</accession>
<protein>
    <submittedName>
        <fullName evidence="1">Uncharacterized protein</fullName>
    </submittedName>
</protein>
<comment type="caution">
    <text evidence="1">The sequence shown here is derived from an EMBL/GenBank/DDBJ whole genome shotgun (WGS) entry which is preliminary data.</text>
</comment>
<evidence type="ECO:0000313" key="1">
    <source>
        <dbReference type="EMBL" id="MCI68481.1"/>
    </source>
</evidence>
<organism evidence="1 2">
    <name type="scientific">Trifolium medium</name>
    <dbReference type="NCBI Taxonomy" id="97028"/>
    <lineage>
        <taxon>Eukaryota</taxon>
        <taxon>Viridiplantae</taxon>
        <taxon>Streptophyta</taxon>
        <taxon>Embryophyta</taxon>
        <taxon>Tracheophyta</taxon>
        <taxon>Spermatophyta</taxon>
        <taxon>Magnoliopsida</taxon>
        <taxon>eudicotyledons</taxon>
        <taxon>Gunneridae</taxon>
        <taxon>Pentapetalae</taxon>
        <taxon>rosids</taxon>
        <taxon>fabids</taxon>
        <taxon>Fabales</taxon>
        <taxon>Fabaceae</taxon>
        <taxon>Papilionoideae</taxon>
        <taxon>50 kb inversion clade</taxon>
        <taxon>NPAAA clade</taxon>
        <taxon>Hologalegina</taxon>
        <taxon>IRL clade</taxon>
        <taxon>Trifolieae</taxon>
        <taxon>Trifolium</taxon>
    </lineage>
</organism>
<proteinExistence type="predicted"/>
<reference evidence="1 2" key="1">
    <citation type="journal article" date="2018" name="Front. Plant Sci.">
        <title>Red Clover (Trifolium pratense) and Zigzag Clover (T. medium) - A Picture of Genomic Similarities and Differences.</title>
        <authorList>
            <person name="Dluhosova J."/>
            <person name="Istvanek J."/>
            <person name="Nedelnik J."/>
            <person name="Repkova J."/>
        </authorList>
    </citation>
    <scope>NUCLEOTIDE SEQUENCE [LARGE SCALE GENOMIC DNA]</scope>
    <source>
        <strain evidence="2">cv. 10/8</strain>
        <tissue evidence="1">Leaf</tissue>
    </source>
</reference>
<dbReference type="Proteomes" id="UP000265520">
    <property type="component" value="Unassembled WGS sequence"/>
</dbReference>
<feature type="non-terminal residue" evidence="1">
    <location>
        <position position="16"/>
    </location>
</feature>
<keyword evidence="2" id="KW-1185">Reference proteome</keyword>
<sequence>MRREHSYPRRPLLQVE</sequence>
<dbReference type="EMBL" id="LXQA010737220">
    <property type="protein sequence ID" value="MCI68481.1"/>
    <property type="molecule type" value="Genomic_DNA"/>
</dbReference>
<dbReference type="AlphaFoldDB" id="A0A392U4U0"/>
<name>A0A392U4U0_9FABA</name>
<evidence type="ECO:0000313" key="2">
    <source>
        <dbReference type="Proteomes" id="UP000265520"/>
    </source>
</evidence>